<reference evidence="1" key="1">
    <citation type="submission" date="2014-11" db="EMBL/GenBank/DDBJ databases">
        <authorList>
            <person name="Amaro Gonzalez C."/>
        </authorList>
    </citation>
    <scope>NUCLEOTIDE SEQUENCE</scope>
</reference>
<name>A0A0E9VWD6_ANGAN</name>
<dbReference type="AlphaFoldDB" id="A0A0E9VWD6"/>
<dbReference type="EMBL" id="GBXM01026220">
    <property type="protein sequence ID" value="JAH82357.1"/>
    <property type="molecule type" value="Transcribed_RNA"/>
</dbReference>
<organism evidence="1">
    <name type="scientific">Anguilla anguilla</name>
    <name type="common">European freshwater eel</name>
    <name type="synonym">Muraena anguilla</name>
    <dbReference type="NCBI Taxonomy" id="7936"/>
    <lineage>
        <taxon>Eukaryota</taxon>
        <taxon>Metazoa</taxon>
        <taxon>Chordata</taxon>
        <taxon>Craniata</taxon>
        <taxon>Vertebrata</taxon>
        <taxon>Euteleostomi</taxon>
        <taxon>Actinopterygii</taxon>
        <taxon>Neopterygii</taxon>
        <taxon>Teleostei</taxon>
        <taxon>Anguilliformes</taxon>
        <taxon>Anguillidae</taxon>
        <taxon>Anguilla</taxon>
    </lineage>
</organism>
<sequence>MKFYIQTGYWLAEAYNREVVCLVLHAMHSYF</sequence>
<protein>
    <submittedName>
        <fullName evidence="1">Uncharacterized protein</fullName>
    </submittedName>
</protein>
<accession>A0A0E9VWD6</accession>
<evidence type="ECO:0000313" key="1">
    <source>
        <dbReference type="EMBL" id="JAH82357.1"/>
    </source>
</evidence>
<reference evidence="1" key="2">
    <citation type="journal article" date="2015" name="Fish Shellfish Immunol.">
        <title>Early steps in the European eel (Anguilla anguilla)-Vibrio vulnificus interaction in the gills: Role of the RtxA13 toxin.</title>
        <authorList>
            <person name="Callol A."/>
            <person name="Pajuelo D."/>
            <person name="Ebbesson L."/>
            <person name="Teles M."/>
            <person name="MacKenzie S."/>
            <person name="Amaro C."/>
        </authorList>
    </citation>
    <scope>NUCLEOTIDE SEQUENCE</scope>
</reference>
<proteinExistence type="predicted"/>